<evidence type="ECO:0000313" key="2">
    <source>
        <dbReference type="Proteomes" id="UP001595816"/>
    </source>
</evidence>
<reference evidence="2" key="1">
    <citation type="journal article" date="2019" name="Int. J. Syst. Evol. Microbiol.">
        <title>The Global Catalogue of Microorganisms (GCM) 10K type strain sequencing project: providing services to taxonomists for standard genome sequencing and annotation.</title>
        <authorList>
            <consortium name="The Broad Institute Genomics Platform"/>
            <consortium name="The Broad Institute Genome Sequencing Center for Infectious Disease"/>
            <person name="Wu L."/>
            <person name="Ma J."/>
        </authorList>
    </citation>
    <scope>NUCLEOTIDE SEQUENCE [LARGE SCALE GENOMIC DNA]</scope>
    <source>
        <strain evidence="2">CGMCC 4.7289</strain>
    </source>
</reference>
<dbReference type="RefSeq" id="WP_253761102.1">
    <property type="nucleotide sequence ID" value="NZ_JAMZDZ010000001.1"/>
</dbReference>
<protein>
    <submittedName>
        <fullName evidence="1">ADP-ribosylglycohydrolase family protein</fullName>
    </submittedName>
</protein>
<gene>
    <name evidence="1" type="ORF">ACFOZ4_29460</name>
</gene>
<organism evidence="1 2">
    <name type="scientific">Hamadaea flava</name>
    <dbReference type="NCBI Taxonomy" id="1742688"/>
    <lineage>
        <taxon>Bacteria</taxon>
        <taxon>Bacillati</taxon>
        <taxon>Actinomycetota</taxon>
        <taxon>Actinomycetes</taxon>
        <taxon>Micromonosporales</taxon>
        <taxon>Micromonosporaceae</taxon>
        <taxon>Hamadaea</taxon>
    </lineage>
</organism>
<dbReference type="Gene3D" id="1.10.4080.10">
    <property type="entry name" value="ADP-ribosylation/Crystallin J1"/>
    <property type="match status" value="1"/>
</dbReference>
<dbReference type="InterPro" id="IPR050792">
    <property type="entry name" value="ADP-ribosylglycohydrolase"/>
</dbReference>
<evidence type="ECO:0000313" key="1">
    <source>
        <dbReference type="EMBL" id="MFC4134757.1"/>
    </source>
</evidence>
<dbReference type="EMBL" id="JBHSAY010000015">
    <property type="protein sequence ID" value="MFC4134757.1"/>
    <property type="molecule type" value="Genomic_DNA"/>
</dbReference>
<name>A0ABV8LWI8_9ACTN</name>
<proteinExistence type="predicted"/>
<accession>A0ABV8LWI8</accession>
<dbReference type="InterPro" id="IPR036705">
    <property type="entry name" value="Ribosyl_crysJ1_sf"/>
</dbReference>
<keyword evidence="2" id="KW-1185">Reference proteome</keyword>
<sequence>MLLAKSIGCLAGAAVGDALGGAVEGHSAEEIRARYGGPVTGIVPPMRAPEDKPTAPYAKGHGRITDDTLVTHALVRAYARKRDHLDAYDMAGLLVPDLLEHLVWVPDLQRETVALHRLAAGERHLITRLHFAHADPREAGTGNAVNCGAAMYIAPVGIVNAGDPVAAYREAIELAGAHQHSFGREAAGVMAACVAAAVVPSATVDDVLTAALAVARDGTRAAISAVLTAANGYASRSCLDMATVKGLRAAMAPFDTVGEAYREPGLGARRASRLHAIEELPIALGMLAVSGGDVRDTILGSVNYGRDADSIASMAGAIAGALHGIDGVPASWVAEVSAESRLDLAAVGSSLALVASEVLASDFARASARAQSVGSLLSAPAAAPAPRDPVG</sequence>
<dbReference type="PANTHER" id="PTHR16222:SF12">
    <property type="entry name" value="ADP-RIBOSYLGLYCOHYDROLASE-RELATED"/>
    <property type="match status" value="1"/>
</dbReference>
<dbReference type="Pfam" id="PF03747">
    <property type="entry name" value="ADP_ribosyl_GH"/>
    <property type="match status" value="1"/>
</dbReference>
<comment type="caution">
    <text evidence="1">The sequence shown here is derived from an EMBL/GenBank/DDBJ whole genome shotgun (WGS) entry which is preliminary data.</text>
</comment>
<dbReference type="InterPro" id="IPR005502">
    <property type="entry name" value="Ribosyl_crysJ1"/>
</dbReference>
<dbReference type="Proteomes" id="UP001595816">
    <property type="component" value="Unassembled WGS sequence"/>
</dbReference>
<dbReference type="SUPFAM" id="SSF101478">
    <property type="entry name" value="ADP-ribosylglycohydrolase"/>
    <property type="match status" value="1"/>
</dbReference>
<dbReference type="PANTHER" id="PTHR16222">
    <property type="entry name" value="ADP-RIBOSYLGLYCOHYDROLASE"/>
    <property type="match status" value="1"/>
</dbReference>